<reference evidence="1" key="2">
    <citation type="submission" date="2022-04" db="EMBL/GenBank/DDBJ databases">
        <authorList>
            <person name="Bromfield E.S.P."/>
            <person name="Cloutier S."/>
        </authorList>
    </citation>
    <scope>NUCLEOTIDE SEQUENCE</scope>
    <source>
        <strain evidence="1">1S5</strain>
    </source>
</reference>
<evidence type="ECO:0000313" key="1">
    <source>
        <dbReference type="EMBL" id="UPT88237.1"/>
    </source>
</evidence>
<dbReference type="Proteomes" id="UP000551709">
    <property type="component" value="Chromosome"/>
</dbReference>
<organism evidence="1 2">
    <name type="scientific">Bradyrhizobium barranii subsp. apii</name>
    <dbReference type="NCBI Taxonomy" id="2819348"/>
    <lineage>
        <taxon>Bacteria</taxon>
        <taxon>Pseudomonadati</taxon>
        <taxon>Pseudomonadota</taxon>
        <taxon>Alphaproteobacteria</taxon>
        <taxon>Hyphomicrobiales</taxon>
        <taxon>Nitrobacteraceae</taxon>
        <taxon>Bradyrhizobium</taxon>
        <taxon>Bradyrhizobium barranii</taxon>
    </lineage>
</organism>
<protein>
    <submittedName>
        <fullName evidence="1">Uncharacterized protein</fullName>
    </submittedName>
</protein>
<proteinExistence type="predicted"/>
<name>A0A8T5V1K5_9BRAD</name>
<evidence type="ECO:0000313" key="2">
    <source>
        <dbReference type="Proteomes" id="UP000551709"/>
    </source>
</evidence>
<dbReference type="AlphaFoldDB" id="A0A8T5V1K5"/>
<dbReference type="RefSeq" id="WP_166055217.1">
    <property type="nucleotide sequence ID" value="NZ_CP096255.1"/>
</dbReference>
<gene>
    <name evidence="1" type="ORF">HAP41_0000003575</name>
</gene>
<dbReference type="EMBL" id="CP096255">
    <property type="protein sequence ID" value="UPT88237.1"/>
    <property type="molecule type" value="Genomic_DNA"/>
</dbReference>
<sequence length="125" mass="13979">MAANASVNIRTVQRFEAGQPINVTSRRVIAKALGYTEPDIFDDPKFIETVLKFFDSLKAQQQQDLDNQHPDHMRIDAPALVTGDAAAHFSDIVNAASFTIDPALTDETKQQLIACSENWHRGHRF</sequence>
<reference evidence="1" key="1">
    <citation type="journal article" date="2017" name="Syst. Appl. Microbiol.">
        <title>Soybeans inoculated with root zone soils of Canadian native legumes harbour diverse and novel Bradyrhizobium spp. that possess agricultural potential.</title>
        <authorList>
            <person name="Bromfield E.S.P."/>
            <person name="Cloutier S."/>
            <person name="Tambong J.T."/>
            <person name="Tran Thi T.V."/>
        </authorList>
    </citation>
    <scope>NUCLEOTIDE SEQUENCE</scope>
    <source>
        <strain evidence="1">1S5</strain>
    </source>
</reference>
<accession>A0A8T5V1K5</accession>